<evidence type="ECO:0000256" key="1">
    <source>
        <dbReference type="ARBA" id="ARBA00004651"/>
    </source>
</evidence>
<proteinExistence type="inferred from homology"/>
<evidence type="ECO:0000256" key="4">
    <source>
        <dbReference type="ARBA" id="ARBA00022692"/>
    </source>
</evidence>
<feature type="domain" description="ABC transmembrane type-1" evidence="9">
    <location>
        <begin position="109"/>
        <end position="295"/>
    </location>
</feature>
<evidence type="ECO:0000256" key="6">
    <source>
        <dbReference type="ARBA" id="ARBA00023136"/>
    </source>
</evidence>
<feature type="transmembrane region" description="Helical" evidence="7">
    <location>
        <begin position="108"/>
        <end position="132"/>
    </location>
</feature>
<dbReference type="SUPFAM" id="SSF161098">
    <property type="entry name" value="MetI-like"/>
    <property type="match status" value="1"/>
</dbReference>
<organism evidence="10 11">
    <name type="scientific">Trujillonella endophytica</name>
    <dbReference type="NCBI Taxonomy" id="673521"/>
    <lineage>
        <taxon>Bacteria</taxon>
        <taxon>Bacillati</taxon>
        <taxon>Actinomycetota</taxon>
        <taxon>Actinomycetes</taxon>
        <taxon>Geodermatophilales</taxon>
        <taxon>Geodermatophilaceae</taxon>
        <taxon>Trujillonella</taxon>
    </lineage>
</organism>
<dbReference type="CDD" id="cd06261">
    <property type="entry name" value="TM_PBP2"/>
    <property type="match status" value="1"/>
</dbReference>
<gene>
    <name evidence="10" type="ORF">SAMN05660991_00512</name>
</gene>
<evidence type="ECO:0000313" key="11">
    <source>
        <dbReference type="Proteomes" id="UP000198960"/>
    </source>
</evidence>
<feature type="region of interest" description="Disordered" evidence="8">
    <location>
        <begin position="1"/>
        <end position="24"/>
    </location>
</feature>
<reference evidence="11" key="1">
    <citation type="submission" date="2016-10" db="EMBL/GenBank/DDBJ databases">
        <authorList>
            <person name="Varghese N."/>
            <person name="Submissions S."/>
        </authorList>
    </citation>
    <scope>NUCLEOTIDE SEQUENCE [LARGE SCALE GENOMIC DNA]</scope>
    <source>
        <strain evidence="11">DSM 45413</strain>
    </source>
</reference>
<evidence type="ECO:0000256" key="5">
    <source>
        <dbReference type="ARBA" id="ARBA00022989"/>
    </source>
</evidence>
<dbReference type="PANTHER" id="PTHR30151">
    <property type="entry name" value="ALKANE SULFONATE ABC TRANSPORTER-RELATED, MEMBRANE SUBUNIT"/>
    <property type="match status" value="1"/>
</dbReference>
<keyword evidence="4 7" id="KW-0812">Transmembrane</keyword>
<name>A0A1H8Q1Z4_9ACTN</name>
<dbReference type="OrthoDB" id="3173654at2"/>
<dbReference type="Gene3D" id="1.10.3720.10">
    <property type="entry name" value="MetI-like"/>
    <property type="match status" value="1"/>
</dbReference>
<dbReference type="PROSITE" id="PS50928">
    <property type="entry name" value="ABC_TM1"/>
    <property type="match status" value="1"/>
</dbReference>
<sequence length="310" mass="33538">MSAPSRVRPSSIEGNTVTATEQGVEPTVQAEGELIAAGTAPLVRRRRRGSRLLNIAAPLAVFGVLIGAWYAITYLVLEPGRRFLMPPPQEVITEGFLDEQAMEKIGDALWNTIEVTFTGLAFAIVIGMAWAVAMSQAKVAERSLFPYAVALQCIPILALVPLIGFWFGYDFPARVIVCVLIALFPIVSNTLFGLQSVDRGQHELFDLHGAGRLTRLMKLQFPAAMPAIFAGFRISAGLSVVGAIVGDVFFRQGEPGLGIVLDNFRSRIQGPELFATIIVAALLGFATFLVFGWLGKLAVGRWYDTSRDGA</sequence>
<dbReference type="STRING" id="673521.SAMN05660991_00512"/>
<protein>
    <submittedName>
        <fullName evidence="10">NitT/TauT family transport system permease protein</fullName>
    </submittedName>
</protein>
<keyword evidence="3" id="KW-1003">Cell membrane</keyword>
<feature type="compositionally biased region" description="Polar residues" evidence="8">
    <location>
        <begin position="12"/>
        <end position="21"/>
    </location>
</feature>
<evidence type="ECO:0000256" key="8">
    <source>
        <dbReference type="SAM" id="MobiDB-lite"/>
    </source>
</evidence>
<dbReference type="InterPro" id="IPR000515">
    <property type="entry name" value="MetI-like"/>
</dbReference>
<evidence type="ECO:0000313" key="10">
    <source>
        <dbReference type="EMBL" id="SEO48018.1"/>
    </source>
</evidence>
<dbReference type="AlphaFoldDB" id="A0A1H8Q1Z4"/>
<evidence type="ECO:0000259" key="9">
    <source>
        <dbReference type="PROSITE" id="PS50928"/>
    </source>
</evidence>
<feature type="transmembrane region" description="Helical" evidence="7">
    <location>
        <begin position="221"/>
        <end position="245"/>
    </location>
</feature>
<accession>A0A1H8Q1Z4</accession>
<dbReference type="GO" id="GO:0005886">
    <property type="term" value="C:plasma membrane"/>
    <property type="evidence" value="ECO:0007669"/>
    <property type="project" value="UniProtKB-SubCell"/>
</dbReference>
<keyword evidence="5 7" id="KW-1133">Transmembrane helix</keyword>
<comment type="subcellular location">
    <subcellularLocation>
        <location evidence="1 7">Cell membrane</location>
        <topology evidence="1 7">Multi-pass membrane protein</topology>
    </subcellularLocation>
</comment>
<feature type="transmembrane region" description="Helical" evidence="7">
    <location>
        <begin position="144"/>
        <end position="167"/>
    </location>
</feature>
<dbReference type="Proteomes" id="UP000198960">
    <property type="component" value="Unassembled WGS sequence"/>
</dbReference>
<dbReference type="GO" id="GO:0055085">
    <property type="term" value="P:transmembrane transport"/>
    <property type="evidence" value="ECO:0007669"/>
    <property type="project" value="InterPro"/>
</dbReference>
<dbReference type="EMBL" id="FOEE01000001">
    <property type="protein sequence ID" value="SEO48018.1"/>
    <property type="molecule type" value="Genomic_DNA"/>
</dbReference>
<dbReference type="PANTHER" id="PTHR30151:SF41">
    <property type="entry name" value="ABC TRANSPORTER PERMEASE PROTEIN"/>
    <property type="match status" value="1"/>
</dbReference>
<feature type="transmembrane region" description="Helical" evidence="7">
    <location>
        <begin position="52"/>
        <end position="77"/>
    </location>
</feature>
<feature type="transmembrane region" description="Helical" evidence="7">
    <location>
        <begin position="273"/>
        <end position="294"/>
    </location>
</feature>
<dbReference type="Pfam" id="PF00528">
    <property type="entry name" value="BPD_transp_1"/>
    <property type="match status" value="1"/>
</dbReference>
<keyword evidence="6 7" id="KW-0472">Membrane</keyword>
<evidence type="ECO:0000256" key="7">
    <source>
        <dbReference type="RuleBase" id="RU363032"/>
    </source>
</evidence>
<dbReference type="RefSeq" id="WP_091939718.1">
    <property type="nucleotide sequence ID" value="NZ_FOEE01000001.1"/>
</dbReference>
<comment type="similarity">
    <text evidence="7">Belongs to the binding-protein-dependent transport system permease family.</text>
</comment>
<keyword evidence="2 7" id="KW-0813">Transport</keyword>
<feature type="transmembrane region" description="Helical" evidence="7">
    <location>
        <begin position="173"/>
        <end position="194"/>
    </location>
</feature>
<evidence type="ECO:0000256" key="3">
    <source>
        <dbReference type="ARBA" id="ARBA00022475"/>
    </source>
</evidence>
<keyword evidence="11" id="KW-1185">Reference proteome</keyword>
<evidence type="ECO:0000256" key="2">
    <source>
        <dbReference type="ARBA" id="ARBA00022448"/>
    </source>
</evidence>
<dbReference type="InterPro" id="IPR035906">
    <property type="entry name" value="MetI-like_sf"/>
</dbReference>